<dbReference type="InterPro" id="IPR000595">
    <property type="entry name" value="cNMP-bd_dom"/>
</dbReference>
<dbReference type="KEGG" id="mgm:Mmc1_1803"/>
<dbReference type="eggNOG" id="COG0664">
    <property type="taxonomic scope" value="Bacteria"/>
</dbReference>
<evidence type="ECO:0000313" key="2">
    <source>
        <dbReference type="EMBL" id="ABK44311.1"/>
    </source>
</evidence>
<dbReference type="Proteomes" id="UP000002586">
    <property type="component" value="Chromosome"/>
</dbReference>
<dbReference type="Gene3D" id="2.60.120.10">
    <property type="entry name" value="Jelly Rolls"/>
    <property type="match status" value="1"/>
</dbReference>
<dbReference type="OrthoDB" id="9807547at2"/>
<dbReference type="EMBL" id="CP000471">
    <property type="protein sequence ID" value="ABK44311.1"/>
    <property type="molecule type" value="Genomic_DNA"/>
</dbReference>
<feature type="domain" description="Cyclic nucleotide-binding" evidence="1">
    <location>
        <begin position="12"/>
        <end position="113"/>
    </location>
</feature>
<name>A0L8L8_MAGMM</name>
<accession>A0L8L8</accession>
<dbReference type="CDD" id="cd00038">
    <property type="entry name" value="CAP_ED"/>
    <property type="match status" value="1"/>
</dbReference>
<dbReference type="PRINTS" id="PR00103">
    <property type="entry name" value="CAMPKINASE"/>
</dbReference>
<evidence type="ECO:0000313" key="3">
    <source>
        <dbReference type="Proteomes" id="UP000002586"/>
    </source>
</evidence>
<dbReference type="PROSITE" id="PS50042">
    <property type="entry name" value="CNMP_BINDING_3"/>
    <property type="match status" value="1"/>
</dbReference>
<dbReference type="Pfam" id="PF00027">
    <property type="entry name" value="cNMP_binding"/>
    <property type="match status" value="1"/>
</dbReference>
<proteinExistence type="predicted"/>
<organism evidence="2 3">
    <name type="scientific">Magnetococcus marinus (strain ATCC BAA-1437 / JCM 17883 / MC-1)</name>
    <dbReference type="NCBI Taxonomy" id="156889"/>
    <lineage>
        <taxon>Bacteria</taxon>
        <taxon>Pseudomonadati</taxon>
        <taxon>Pseudomonadota</taxon>
        <taxon>Magnetococcia</taxon>
        <taxon>Magnetococcales</taxon>
        <taxon>Magnetococcaceae</taxon>
        <taxon>Magnetococcus</taxon>
    </lineage>
</organism>
<dbReference type="PANTHER" id="PTHR23011">
    <property type="entry name" value="CYCLIC NUCLEOTIDE-BINDING DOMAIN CONTAINING PROTEIN"/>
    <property type="match status" value="1"/>
</dbReference>
<dbReference type="SUPFAM" id="SSF51206">
    <property type="entry name" value="cAMP-binding domain-like"/>
    <property type="match status" value="1"/>
</dbReference>
<dbReference type="InterPro" id="IPR014710">
    <property type="entry name" value="RmlC-like_jellyroll"/>
</dbReference>
<evidence type="ECO:0000259" key="1">
    <source>
        <dbReference type="PROSITE" id="PS50042"/>
    </source>
</evidence>
<keyword evidence="3" id="KW-1185">Reference proteome</keyword>
<reference evidence="2 3" key="2">
    <citation type="journal article" date="2012" name="Int. J. Syst. Evol. Microbiol.">
        <title>Magnetococcus marinus gen. nov., sp. nov., a marine, magnetotactic bacterium that represents a novel lineage (Magnetococcaceae fam. nov.; Magnetococcales ord. nov.) at the base of the Alphaproteobacteria.</title>
        <authorList>
            <person name="Bazylinski D.A."/>
            <person name="Williams T.J."/>
            <person name="Lefevre C.T."/>
            <person name="Berg R.J."/>
            <person name="Zhang C.L."/>
            <person name="Bowser S.S."/>
            <person name="Dean A.J."/>
            <person name="Beveridge T.J."/>
        </authorList>
    </citation>
    <scope>NUCLEOTIDE SEQUENCE [LARGE SCALE GENOMIC DNA]</scope>
    <source>
        <strain evidence="3">ATCC BAA-1437 / JCM 17883 / MC-1</strain>
    </source>
</reference>
<dbReference type="PANTHER" id="PTHR23011:SF28">
    <property type="entry name" value="CYCLIC NUCLEOTIDE-BINDING DOMAIN CONTAINING PROTEIN"/>
    <property type="match status" value="1"/>
</dbReference>
<reference evidence="3" key="1">
    <citation type="journal article" date="2009" name="Appl. Environ. Microbiol.">
        <title>Complete genome sequence of the chemolithoautotrophic marine magnetotactic coccus strain MC-1.</title>
        <authorList>
            <person name="Schubbe S."/>
            <person name="Williams T.J."/>
            <person name="Xie G."/>
            <person name="Kiss H.E."/>
            <person name="Brettin T.S."/>
            <person name="Martinez D."/>
            <person name="Ross C.A."/>
            <person name="Schuler D."/>
            <person name="Cox B.L."/>
            <person name="Nealson K.H."/>
            <person name="Bazylinski D.A."/>
        </authorList>
    </citation>
    <scope>NUCLEOTIDE SEQUENCE [LARGE SCALE GENOMIC DNA]</scope>
    <source>
        <strain evidence="3">ATCC BAA-1437 / JCM 17883 / MC-1</strain>
    </source>
</reference>
<protein>
    <submittedName>
        <fullName evidence="2">Cyclic nucleotide-binding protein</fullName>
    </submittedName>
</protein>
<gene>
    <name evidence="2" type="ordered locus">Mmc1_1803</name>
</gene>
<dbReference type="AlphaFoldDB" id="A0L8L8"/>
<sequence length="271" mass="30623">MIKRVFLDKLPFFRGFTSEEKESISQLNGARFLKFQKGDPIVNEDDEGDSFFIILKGTLAVYKRGIGDAVATLKAGNLFGEIAFLSPRKRTTSVVCNDDVFLIEFHRSMLKDLPFDVRDKIKDKLIMILIKHLDDLRIVMEKNAGGPTKISHENPFEKARERQAAGMNRVIYEGKDGMVITHLGGLKAKIVKGDNVKEVEMVKLSEKLPSNMMRALETKGLDPSEYYAGEGYLIPKAASRAWHQAMTAGAVQLREQQQQIDHFQNIDNLYS</sequence>
<dbReference type="STRING" id="156889.Mmc1_1803"/>
<dbReference type="RefSeq" id="WP_011713455.1">
    <property type="nucleotide sequence ID" value="NC_008576.1"/>
</dbReference>
<dbReference type="HOGENOM" id="CLU_1026021_0_0_5"/>
<dbReference type="InterPro" id="IPR018490">
    <property type="entry name" value="cNMP-bd_dom_sf"/>
</dbReference>
<dbReference type="SMART" id="SM00100">
    <property type="entry name" value="cNMP"/>
    <property type="match status" value="1"/>
</dbReference>